<dbReference type="InterPro" id="IPR012792">
    <property type="entry name" value="3-oxoacid_CoA-transf_A"/>
</dbReference>
<evidence type="ECO:0000256" key="4">
    <source>
        <dbReference type="ARBA" id="ARBA00022679"/>
    </source>
</evidence>
<name>A0A7E4ZS85_PANRE</name>
<keyword evidence="4 8" id="KW-0808">Transferase</keyword>
<dbReference type="InterPro" id="IPR014388">
    <property type="entry name" value="3-oxoacid_CoA-transferase"/>
</dbReference>
<dbReference type="GO" id="GO:0046952">
    <property type="term" value="P:ketone body catabolic process"/>
    <property type="evidence" value="ECO:0007669"/>
    <property type="project" value="InterPro"/>
</dbReference>
<reference evidence="10" key="1">
    <citation type="journal article" date="2013" name="Genetics">
        <title>The draft genome and transcriptome of Panagrellus redivivus are shaped by the harsh demands of a free-living lifestyle.</title>
        <authorList>
            <person name="Srinivasan J."/>
            <person name="Dillman A.R."/>
            <person name="Macchietto M.G."/>
            <person name="Heikkinen L."/>
            <person name="Lakso M."/>
            <person name="Fracchia K.M."/>
            <person name="Antoshechkin I."/>
            <person name="Mortazavi A."/>
            <person name="Wong G."/>
            <person name="Sternberg P.W."/>
        </authorList>
    </citation>
    <scope>NUCLEOTIDE SEQUENCE [LARGE SCALE GENOMIC DNA]</scope>
    <source>
        <strain evidence="10">MT8872</strain>
    </source>
</reference>
<evidence type="ECO:0000313" key="10">
    <source>
        <dbReference type="Proteomes" id="UP000492821"/>
    </source>
</evidence>
<evidence type="ECO:0000256" key="1">
    <source>
        <dbReference type="ARBA" id="ARBA00004173"/>
    </source>
</evidence>
<dbReference type="InterPro" id="IPR004164">
    <property type="entry name" value="CoA_transf_AS"/>
</dbReference>
<comment type="catalytic activity">
    <reaction evidence="8">
        <text>a 3-oxo acid + succinyl-CoA = a 3-oxoacyl-CoA + succinate</text>
        <dbReference type="Rhea" id="RHEA:24564"/>
        <dbReference type="ChEBI" id="CHEBI:30031"/>
        <dbReference type="ChEBI" id="CHEBI:35973"/>
        <dbReference type="ChEBI" id="CHEBI:57292"/>
        <dbReference type="ChEBI" id="CHEBI:90726"/>
        <dbReference type="EC" id="2.8.3.5"/>
    </reaction>
</comment>
<comment type="function">
    <text evidence="7 8">Key enzyme for ketone body catabolism. Transfers the CoA moiety from succinate to acetoacetate. Formation of the enzyme-CoA intermediate proceeds via an unstable anhydride species formed between the carboxylate groups of the enzyme and substrate.</text>
</comment>
<dbReference type="NCBIfam" id="TIGR02429">
    <property type="entry name" value="pcaI_scoA_fam"/>
    <property type="match status" value="1"/>
</dbReference>
<evidence type="ECO:0000256" key="7">
    <source>
        <dbReference type="ARBA" id="ARBA00054372"/>
    </source>
</evidence>
<organism evidence="10 11">
    <name type="scientific">Panagrellus redivivus</name>
    <name type="common">Microworm</name>
    <dbReference type="NCBI Taxonomy" id="6233"/>
    <lineage>
        <taxon>Eukaryota</taxon>
        <taxon>Metazoa</taxon>
        <taxon>Ecdysozoa</taxon>
        <taxon>Nematoda</taxon>
        <taxon>Chromadorea</taxon>
        <taxon>Rhabditida</taxon>
        <taxon>Tylenchina</taxon>
        <taxon>Panagrolaimomorpha</taxon>
        <taxon>Panagrolaimoidea</taxon>
        <taxon>Panagrolaimidae</taxon>
        <taxon>Panagrellus</taxon>
    </lineage>
</organism>
<dbReference type="InterPro" id="IPR004165">
    <property type="entry name" value="CoA_trans_fam_I"/>
</dbReference>
<dbReference type="UniPathway" id="UPA00929">
    <property type="reaction ID" value="UER00894"/>
</dbReference>
<protein>
    <recommendedName>
        <fullName evidence="8">Succinyl-CoA:3-ketoacid-coenzyme A transferase</fullName>
        <ecNumber evidence="8">2.8.3.5</ecNumber>
    </recommendedName>
</protein>
<dbReference type="GO" id="GO:0005739">
    <property type="term" value="C:mitochondrion"/>
    <property type="evidence" value="ECO:0007669"/>
    <property type="project" value="UniProtKB-SubCell"/>
</dbReference>
<keyword evidence="6 8" id="KW-0496">Mitochondrion</keyword>
<evidence type="ECO:0000256" key="9">
    <source>
        <dbReference type="PIRSR" id="PIRSR000858-1"/>
    </source>
</evidence>
<dbReference type="NCBIfam" id="TIGR02428">
    <property type="entry name" value="pcaJ_scoB_fam"/>
    <property type="match status" value="1"/>
</dbReference>
<dbReference type="WBParaSite" id="Pan_g14061.t1">
    <property type="protein sequence ID" value="Pan_g14061.t1"/>
    <property type="gene ID" value="Pan_g14061"/>
</dbReference>
<keyword evidence="5" id="KW-0809">Transit peptide</keyword>
<evidence type="ECO:0000256" key="8">
    <source>
        <dbReference type="PIRNR" id="PIRNR000858"/>
    </source>
</evidence>
<proteinExistence type="inferred from homology"/>
<dbReference type="SMART" id="SM00882">
    <property type="entry name" value="CoA_trans"/>
    <property type="match status" value="2"/>
</dbReference>
<comment type="pathway">
    <text evidence="2 8">Ketone metabolism; succinyl-CoA degradation; acetoacetyl-CoA from succinyl-CoA: step 1/1.</text>
</comment>
<dbReference type="SUPFAM" id="SSF100950">
    <property type="entry name" value="NagB/RpiA/CoA transferase-like"/>
    <property type="match status" value="2"/>
</dbReference>
<evidence type="ECO:0000256" key="5">
    <source>
        <dbReference type="ARBA" id="ARBA00022946"/>
    </source>
</evidence>
<feature type="active site" description="5-glutamyl coenzyme A thioester intermediate" evidence="9">
    <location>
        <position position="339"/>
    </location>
</feature>
<accession>A0A7E4ZS85</accession>
<evidence type="ECO:0000256" key="6">
    <source>
        <dbReference type="ARBA" id="ARBA00023128"/>
    </source>
</evidence>
<sequence>MRPPSLTLLFGLSRRPTSATLRAHFSTTKLLSAKIYDRPEDAVKDIPSGAKLLVGGFGICGIPENLIDALSKTGATDLTCVSNNAGVDNFGLGILLRTRQIKKMIASYVGENAEFARQYLSGELELEFTPQGTLAERIRAGGAGVPAFYTPTGYGTLIQEGGAPIKYSGAEKGKIEIASSPRETRQFNGINYVLEEAITGDYALIKAWRADTLGNVQFRLTAGNFNVPMCKASKCTIIEVEEIVEPGTIAPNDVHIPSIYCHRLVKGQSYKKPIERLQNAKPKGAPAEATTPAAKTREIIAKRAALEFTDGMYANLGIGIPTLCTNYIPKGITVHLQSENGIIGMGPYPPKGEEDADLINAGKETITLLKGASIFGSDESFAMIRGSHIDITLLGGMQVSQYGDLANWMIPGKMVKGPGGAMDLVGAPGARVVVTMEHTAKGDHKILSKCSLPLTGKRVVNRIITDMAVFDVDPTAGLTLIEVREDLTVEDIVANTGCQFKISPDLKPMAQAELNQG</sequence>
<evidence type="ECO:0000256" key="3">
    <source>
        <dbReference type="ARBA" id="ARBA00007154"/>
    </source>
</evidence>
<dbReference type="PROSITE" id="PS01274">
    <property type="entry name" value="COA_TRANSF_2"/>
    <property type="match status" value="1"/>
</dbReference>
<evidence type="ECO:0000256" key="2">
    <source>
        <dbReference type="ARBA" id="ARBA00004753"/>
    </source>
</evidence>
<dbReference type="Proteomes" id="UP000492821">
    <property type="component" value="Unassembled WGS sequence"/>
</dbReference>
<dbReference type="Gene3D" id="3.40.1080.10">
    <property type="entry name" value="Glutaconate Coenzyme A-transferase"/>
    <property type="match status" value="2"/>
</dbReference>
<dbReference type="PANTHER" id="PTHR13707">
    <property type="entry name" value="KETOACID-COENZYME A TRANSFERASE"/>
    <property type="match status" value="1"/>
</dbReference>
<dbReference type="GO" id="GO:0008260">
    <property type="term" value="F:succinyl-CoA:3-oxo-acid CoA-transferase activity"/>
    <property type="evidence" value="ECO:0007669"/>
    <property type="project" value="UniProtKB-EC"/>
</dbReference>
<dbReference type="AlphaFoldDB" id="A0A7E4ZS85"/>
<keyword evidence="10" id="KW-1185">Reference proteome</keyword>
<dbReference type="EC" id="2.8.3.5" evidence="8"/>
<dbReference type="FunFam" id="3.40.1080.10:FF:000001">
    <property type="entry name" value="Succinyl-coa:3-ketoacid-coenzyme a transferase subunit b"/>
    <property type="match status" value="1"/>
</dbReference>
<dbReference type="FunFam" id="3.40.1080.10:FF:000002">
    <property type="entry name" value="Succinyl-CoA:3-ketoacid-coenzyme A transferase, mitochondrial"/>
    <property type="match status" value="1"/>
</dbReference>
<reference evidence="11" key="2">
    <citation type="submission" date="2020-10" db="UniProtKB">
        <authorList>
            <consortium name="WormBaseParasite"/>
        </authorList>
    </citation>
    <scope>IDENTIFICATION</scope>
</reference>
<comment type="subcellular location">
    <subcellularLocation>
        <location evidence="1">Mitochondrion</location>
    </subcellularLocation>
</comment>
<dbReference type="PIRSF" id="PIRSF000858">
    <property type="entry name" value="SCOT-t"/>
    <property type="match status" value="1"/>
</dbReference>
<dbReference type="InterPro" id="IPR012791">
    <property type="entry name" value="3-oxoacid_CoA-transf_B"/>
</dbReference>
<dbReference type="InterPro" id="IPR037171">
    <property type="entry name" value="NagB/RpiA_transferase-like"/>
</dbReference>
<dbReference type="PANTHER" id="PTHR13707:SF23">
    <property type="entry name" value="SUCCINYL-COA:3-KETOACID-COENZYME A TRANSFERASE"/>
    <property type="match status" value="1"/>
</dbReference>
<comment type="similarity">
    <text evidence="3 8">Belongs to the 3-oxoacid CoA-transferase family.</text>
</comment>
<dbReference type="Pfam" id="PF01144">
    <property type="entry name" value="CoA_trans"/>
    <property type="match status" value="2"/>
</dbReference>
<evidence type="ECO:0000313" key="11">
    <source>
        <dbReference type="WBParaSite" id="Pan_g14061.t1"/>
    </source>
</evidence>